<evidence type="ECO:0000256" key="1">
    <source>
        <dbReference type="ARBA" id="ARBA00004141"/>
    </source>
</evidence>
<evidence type="ECO:0000256" key="3">
    <source>
        <dbReference type="ARBA" id="ARBA00022679"/>
    </source>
</evidence>
<evidence type="ECO:0000256" key="6">
    <source>
        <dbReference type="ARBA" id="ARBA00023136"/>
    </source>
</evidence>
<dbReference type="Pfam" id="PF26314">
    <property type="entry name" value="MptA_B_family"/>
    <property type="match status" value="1"/>
</dbReference>
<feature type="transmembrane region" description="Helical" evidence="9">
    <location>
        <begin position="241"/>
        <end position="264"/>
    </location>
</feature>
<evidence type="ECO:0000256" key="2">
    <source>
        <dbReference type="ARBA" id="ARBA00022676"/>
    </source>
</evidence>
<feature type="region of interest" description="Disordered" evidence="8">
    <location>
        <begin position="1"/>
        <end position="85"/>
    </location>
</feature>
<evidence type="ECO:0000256" key="7">
    <source>
        <dbReference type="ARBA" id="ARBA00043987"/>
    </source>
</evidence>
<organism evidence="10 11">
    <name type="scientific">Rugosimonospora acidiphila</name>
    <dbReference type="NCBI Taxonomy" id="556531"/>
    <lineage>
        <taxon>Bacteria</taxon>
        <taxon>Bacillati</taxon>
        <taxon>Actinomycetota</taxon>
        <taxon>Actinomycetes</taxon>
        <taxon>Micromonosporales</taxon>
        <taxon>Micromonosporaceae</taxon>
        <taxon>Rugosimonospora</taxon>
    </lineage>
</organism>
<sequence length="629" mass="62782">MVDRPSRRDRRPPDHTRTAGGAARTVPDATGDPRPGDAATSAGDDGRLHPGTSRTPPSNQPVSAPQPPVSRASAKSARPGPWRQAAGRAKVAVTGATGLGAVGLVGAGGLAAASYLANGAHPRGAAPVAVWLVGTVLLAGAWLGLGRRLDRVPPGRLLLIGLLWAAVLLASAPLGSRDGYAYACQGTLVTHGVDPYTSGIAALPCPWLTSVPALWWTTPTPYGPLWLMLSGAAAAGSGGHLAVAIALLRVIAVAGVALIGWAGLRLARTLGVDPARAAWLGALSPVVLVHAVSGVHNDALLAGLVVTGLAVAARPAVARPAAPRPPALAAAASGPAASGPAVPGPAASGPTAPETASLASDPPGIDPLGIDSLGTGPPGIAAWWASPLARAALAGALIGLAVGVKATALVALPFVALLAAGDRRWWQIIRAGAVACLGLAAGYAVFAVPSGYGVGWLPALRGTAQLIQWTSLPTGIGMAAGYLVRGLGRPDLATPALDVARAVGLVILTVTLVGLWLRARRLAERPQPVVAAAGVALAATVLLAPVAFPWYLLAPLAVLAFSVSGERARHRLALGVAGLALLVLPDGTGVAALTKLPGALLDTALVITILVVLIRRRRAGRATPTATGC</sequence>
<evidence type="ECO:0000256" key="5">
    <source>
        <dbReference type="ARBA" id="ARBA00022989"/>
    </source>
</evidence>
<keyword evidence="2" id="KW-0328">Glycosyltransferase</keyword>
<feature type="compositionally biased region" description="Polar residues" evidence="8">
    <location>
        <begin position="52"/>
        <end position="63"/>
    </location>
</feature>
<feature type="transmembrane region" description="Helical" evidence="9">
    <location>
        <begin position="529"/>
        <end position="560"/>
    </location>
</feature>
<gene>
    <name evidence="10" type="ORF">GCM10023322_24260</name>
</gene>
<proteinExistence type="inferred from homology"/>
<feature type="region of interest" description="Disordered" evidence="8">
    <location>
        <begin position="339"/>
        <end position="360"/>
    </location>
</feature>
<evidence type="ECO:0000313" key="11">
    <source>
        <dbReference type="Proteomes" id="UP001501570"/>
    </source>
</evidence>
<feature type="transmembrane region" description="Helical" evidence="9">
    <location>
        <begin position="572"/>
        <end position="592"/>
    </location>
</feature>
<keyword evidence="3" id="KW-0808">Transferase</keyword>
<comment type="caution">
    <text evidence="10">The sequence shown here is derived from an EMBL/GenBank/DDBJ whole genome shotgun (WGS) entry which is preliminary data.</text>
</comment>
<comment type="subcellular location">
    <subcellularLocation>
        <location evidence="1">Membrane</location>
        <topology evidence="1">Multi-pass membrane protein</topology>
    </subcellularLocation>
</comment>
<feature type="transmembrane region" description="Helical" evidence="9">
    <location>
        <begin position="91"/>
        <end position="116"/>
    </location>
</feature>
<accession>A0ABP9RQS0</accession>
<feature type="transmembrane region" description="Helical" evidence="9">
    <location>
        <begin position="157"/>
        <end position="175"/>
    </location>
</feature>
<keyword evidence="4 9" id="KW-0812">Transmembrane</keyword>
<evidence type="ECO:0000256" key="9">
    <source>
        <dbReference type="SAM" id="Phobius"/>
    </source>
</evidence>
<comment type="similarity">
    <text evidence="7">Belongs to the MptA/B family.</text>
</comment>
<evidence type="ECO:0000256" key="4">
    <source>
        <dbReference type="ARBA" id="ARBA00022692"/>
    </source>
</evidence>
<dbReference type="NCBIfam" id="NF038066">
    <property type="entry name" value="MptB"/>
    <property type="match status" value="1"/>
</dbReference>
<feature type="transmembrane region" description="Helical" evidence="9">
    <location>
        <begin position="393"/>
        <end position="419"/>
    </location>
</feature>
<feature type="transmembrane region" description="Helical" evidence="9">
    <location>
        <begin position="598"/>
        <end position="614"/>
    </location>
</feature>
<feature type="transmembrane region" description="Helical" evidence="9">
    <location>
        <begin position="128"/>
        <end position="145"/>
    </location>
</feature>
<dbReference type="InterPro" id="IPR049829">
    <property type="entry name" value="MptA/B-like"/>
</dbReference>
<feature type="transmembrane region" description="Helical" evidence="9">
    <location>
        <begin position="276"/>
        <end position="292"/>
    </location>
</feature>
<feature type="transmembrane region" description="Helical" evidence="9">
    <location>
        <begin position="466"/>
        <end position="484"/>
    </location>
</feature>
<dbReference type="EMBL" id="BAABJQ010000006">
    <property type="protein sequence ID" value="GAA5183915.1"/>
    <property type="molecule type" value="Genomic_DNA"/>
</dbReference>
<keyword evidence="6 9" id="KW-0472">Membrane</keyword>
<name>A0ABP9RQS0_9ACTN</name>
<reference evidence="11" key="1">
    <citation type="journal article" date="2019" name="Int. J. Syst. Evol. Microbiol.">
        <title>The Global Catalogue of Microorganisms (GCM) 10K type strain sequencing project: providing services to taxonomists for standard genome sequencing and annotation.</title>
        <authorList>
            <consortium name="The Broad Institute Genomics Platform"/>
            <consortium name="The Broad Institute Genome Sequencing Center for Infectious Disease"/>
            <person name="Wu L."/>
            <person name="Ma J."/>
        </authorList>
    </citation>
    <scope>NUCLEOTIDE SEQUENCE [LARGE SCALE GENOMIC DNA]</scope>
    <source>
        <strain evidence="11">JCM 18304</strain>
    </source>
</reference>
<keyword evidence="5 9" id="KW-1133">Transmembrane helix</keyword>
<evidence type="ECO:0000313" key="10">
    <source>
        <dbReference type="EMBL" id="GAA5183915.1"/>
    </source>
</evidence>
<feature type="transmembrane region" description="Helical" evidence="9">
    <location>
        <begin position="431"/>
        <end position="454"/>
    </location>
</feature>
<evidence type="ECO:0008006" key="12">
    <source>
        <dbReference type="Google" id="ProtNLM"/>
    </source>
</evidence>
<feature type="compositionally biased region" description="Basic and acidic residues" evidence="8">
    <location>
        <begin position="1"/>
        <end position="17"/>
    </location>
</feature>
<feature type="transmembrane region" description="Helical" evidence="9">
    <location>
        <begin position="496"/>
        <end position="517"/>
    </location>
</feature>
<protein>
    <recommendedName>
        <fullName evidence="12">DUF2029 domain-containing protein</fullName>
    </recommendedName>
</protein>
<keyword evidence="11" id="KW-1185">Reference proteome</keyword>
<feature type="compositionally biased region" description="Low complexity" evidence="8">
    <location>
        <begin position="339"/>
        <end position="353"/>
    </location>
</feature>
<evidence type="ECO:0000256" key="8">
    <source>
        <dbReference type="SAM" id="MobiDB-lite"/>
    </source>
</evidence>
<dbReference type="Proteomes" id="UP001501570">
    <property type="component" value="Unassembled WGS sequence"/>
</dbReference>